<dbReference type="PROSITE" id="PS50011">
    <property type="entry name" value="PROTEIN_KINASE_DOM"/>
    <property type="match status" value="1"/>
</dbReference>
<feature type="binding site" evidence="7">
    <location>
        <position position="39"/>
    </location>
    <ligand>
        <name>ATP</name>
        <dbReference type="ChEBI" id="CHEBI:30616"/>
    </ligand>
</feature>
<keyword evidence="2" id="KW-0723">Serine/threonine-protein kinase</keyword>
<proteinExistence type="predicted"/>
<evidence type="ECO:0000256" key="3">
    <source>
        <dbReference type="ARBA" id="ARBA00022679"/>
    </source>
</evidence>
<evidence type="ECO:0000256" key="6">
    <source>
        <dbReference type="ARBA" id="ARBA00022840"/>
    </source>
</evidence>
<evidence type="ECO:0000256" key="2">
    <source>
        <dbReference type="ARBA" id="ARBA00022527"/>
    </source>
</evidence>
<evidence type="ECO:0000256" key="1">
    <source>
        <dbReference type="ARBA" id="ARBA00012513"/>
    </source>
</evidence>
<keyword evidence="3" id="KW-0808">Transferase</keyword>
<dbReference type="Gene3D" id="3.30.200.20">
    <property type="entry name" value="Phosphorylase Kinase, domain 1"/>
    <property type="match status" value="1"/>
</dbReference>
<dbReference type="GO" id="GO:0004674">
    <property type="term" value="F:protein serine/threonine kinase activity"/>
    <property type="evidence" value="ECO:0007669"/>
    <property type="project" value="UniProtKB-KW"/>
</dbReference>
<dbReference type="EC" id="2.7.11.1" evidence="1"/>
<dbReference type="Pfam" id="PF00069">
    <property type="entry name" value="Pkinase"/>
    <property type="match status" value="1"/>
</dbReference>
<evidence type="ECO:0000313" key="9">
    <source>
        <dbReference type="EMBL" id="NIK54821.1"/>
    </source>
</evidence>
<dbReference type="Proteomes" id="UP000555407">
    <property type="component" value="Unassembled WGS sequence"/>
</dbReference>
<name>A0A7X5V552_9ACTN</name>
<dbReference type="EMBL" id="JAASRO010000001">
    <property type="protein sequence ID" value="NIK54821.1"/>
    <property type="molecule type" value="Genomic_DNA"/>
</dbReference>
<evidence type="ECO:0000259" key="8">
    <source>
        <dbReference type="PROSITE" id="PS50011"/>
    </source>
</evidence>
<protein>
    <recommendedName>
        <fullName evidence="1">non-specific serine/threonine protein kinase</fullName>
        <ecNumber evidence="1">2.7.11.1</ecNumber>
    </recommendedName>
</protein>
<comment type="caution">
    <text evidence="9">The sequence shown here is derived from an EMBL/GenBank/DDBJ whole genome shotgun (WGS) entry which is preliminary data.</text>
</comment>
<dbReference type="RefSeq" id="WP_167203577.1">
    <property type="nucleotide sequence ID" value="NZ_JAASRO010000001.1"/>
</dbReference>
<dbReference type="InterPro" id="IPR011009">
    <property type="entry name" value="Kinase-like_dom_sf"/>
</dbReference>
<dbReference type="Gene3D" id="1.10.510.10">
    <property type="entry name" value="Transferase(Phosphotransferase) domain 1"/>
    <property type="match status" value="1"/>
</dbReference>
<evidence type="ECO:0000313" key="10">
    <source>
        <dbReference type="Proteomes" id="UP000555407"/>
    </source>
</evidence>
<accession>A0A7X5V552</accession>
<dbReference type="PROSITE" id="PS00107">
    <property type="entry name" value="PROTEIN_KINASE_ATP"/>
    <property type="match status" value="1"/>
</dbReference>
<evidence type="ECO:0000256" key="7">
    <source>
        <dbReference type="PROSITE-ProRule" id="PRU10141"/>
    </source>
</evidence>
<keyword evidence="6 7" id="KW-0067">ATP-binding</keyword>
<dbReference type="InterPro" id="IPR017441">
    <property type="entry name" value="Protein_kinase_ATP_BS"/>
</dbReference>
<dbReference type="AlphaFoldDB" id="A0A7X5V552"/>
<dbReference type="InterPro" id="IPR000719">
    <property type="entry name" value="Prot_kinase_dom"/>
</dbReference>
<evidence type="ECO:0000256" key="4">
    <source>
        <dbReference type="ARBA" id="ARBA00022741"/>
    </source>
</evidence>
<keyword evidence="4 7" id="KW-0547">Nucleotide-binding</keyword>
<organism evidence="9 10">
    <name type="scientific">Kribbella shirazensis</name>
    <dbReference type="NCBI Taxonomy" id="1105143"/>
    <lineage>
        <taxon>Bacteria</taxon>
        <taxon>Bacillati</taxon>
        <taxon>Actinomycetota</taxon>
        <taxon>Actinomycetes</taxon>
        <taxon>Propionibacteriales</taxon>
        <taxon>Kribbellaceae</taxon>
        <taxon>Kribbella</taxon>
    </lineage>
</organism>
<keyword evidence="10" id="KW-1185">Reference proteome</keyword>
<sequence>MDQPPRIGRYSLVRRVGAGGFATVWLARDEQLDAEVAIKILSENWVEDEDVRRRFLAEGRFLRRVDSLYVVGVHDIGEAEDGRPFMVLTYADGGTLADKIKAGPLELGEAVRIITQVGRGLKHLHARGVLHRDVKPANVLFRTDPAAGDRAMLSDLGLGKALAEVSRITMPGGTPAYVAPEQVMGDRLDHRADLYSLGAVAYAAFTGQAPHGVASLGAVMQIDAPPPSMTTLRADVPDAIDVVVRRALEPDRDQRWPDLDSFLNALREAHTTGKVPAGLVPAAAMPPPAATGPVDQATALVSSEQSTVAAKPKRGRAGVLTAVAAVLLAAGGGYGGYQYVLTRPVTVEHENLSVEVPRAWGQKATDGQALLVSTDTSAWHSNQTVEGVYLGVENLSKLPTSIAAPEGCTAGAGTPGGSGDQQNITFTLDCGDSPRIVEQYREVATNTIVRIQVRTADEKIRTQVLDSAKYGS</sequence>
<keyword evidence="5" id="KW-0418">Kinase</keyword>
<dbReference type="InterPro" id="IPR008271">
    <property type="entry name" value="Ser/Thr_kinase_AS"/>
</dbReference>
<dbReference type="PANTHER" id="PTHR43289:SF6">
    <property type="entry name" value="SERINE_THREONINE-PROTEIN KINASE NEKL-3"/>
    <property type="match status" value="1"/>
</dbReference>
<feature type="domain" description="Protein kinase" evidence="8">
    <location>
        <begin position="10"/>
        <end position="273"/>
    </location>
</feature>
<dbReference type="CDD" id="cd14014">
    <property type="entry name" value="STKc_PknB_like"/>
    <property type="match status" value="1"/>
</dbReference>
<evidence type="ECO:0000256" key="5">
    <source>
        <dbReference type="ARBA" id="ARBA00022777"/>
    </source>
</evidence>
<dbReference type="SUPFAM" id="SSF56112">
    <property type="entry name" value="Protein kinase-like (PK-like)"/>
    <property type="match status" value="1"/>
</dbReference>
<dbReference type="PANTHER" id="PTHR43289">
    <property type="entry name" value="MITOGEN-ACTIVATED PROTEIN KINASE KINASE KINASE 20-RELATED"/>
    <property type="match status" value="1"/>
</dbReference>
<dbReference type="PROSITE" id="PS00108">
    <property type="entry name" value="PROTEIN_KINASE_ST"/>
    <property type="match status" value="1"/>
</dbReference>
<reference evidence="9 10" key="1">
    <citation type="submission" date="2020-03" db="EMBL/GenBank/DDBJ databases">
        <title>Sequencing the genomes of 1000 actinobacteria strains.</title>
        <authorList>
            <person name="Klenk H.-P."/>
        </authorList>
    </citation>
    <scope>NUCLEOTIDE SEQUENCE [LARGE SCALE GENOMIC DNA]</scope>
    <source>
        <strain evidence="9 10">DSM 45490</strain>
    </source>
</reference>
<dbReference type="SMART" id="SM00220">
    <property type="entry name" value="S_TKc"/>
    <property type="match status" value="1"/>
</dbReference>
<gene>
    <name evidence="9" type="ORF">BJY22_000538</name>
</gene>
<dbReference type="GO" id="GO:0005524">
    <property type="term" value="F:ATP binding"/>
    <property type="evidence" value="ECO:0007669"/>
    <property type="project" value="UniProtKB-UniRule"/>
</dbReference>